<feature type="compositionally biased region" description="Basic and acidic residues" evidence="1">
    <location>
        <begin position="21"/>
        <end position="44"/>
    </location>
</feature>
<feature type="compositionally biased region" description="Polar residues" evidence="1">
    <location>
        <begin position="45"/>
        <end position="56"/>
    </location>
</feature>
<dbReference type="Proteomes" id="UP000078492">
    <property type="component" value="Unassembled WGS sequence"/>
</dbReference>
<feature type="region of interest" description="Disordered" evidence="1">
    <location>
        <begin position="1"/>
        <end position="56"/>
    </location>
</feature>
<dbReference type="AlphaFoldDB" id="A0A195E659"/>
<accession>A0A195E659</accession>
<reference evidence="2 3" key="1">
    <citation type="submission" date="2015-09" db="EMBL/GenBank/DDBJ databases">
        <title>Trachymyrmex cornetzi WGS genome.</title>
        <authorList>
            <person name="Nygaard S."/>
            <person name="Hu H."/>
            <person name="Boomsma J."/>
            <person name="Zhang G."/>
        </authorList>
    </citation>
    <scope>NUCLEOTIDE SEQUENCE [LARGE SCALE GENOMIC DNA]</scope>
    <source>
        <strain evidence="2">Tcor2-1</strain>
        <tissue evidence="2">Whole body</tissue>
    </source>
</reference>
<sequence length="201" mass="22020">MDGVKSRNISRNRSGQTAKDIAQRAEADRQLDREEAERQGREDTPASSDLSYGHGSNSSPTLTGVYMVDGISFELIIREWERTVVSNWSGFIGALSVSKSISFGHLLSSGSASTSPACPFSLPVHTLSAEVRVPVPSYSENVLYTSPVGMVRLQNERAGAKWMSPPHIWLHKDGIHVRVGVSRVLEPDALDSARLINFALW</sequence>
<feature type="compositionally biased region" description="Polar residues" evidence="1">
    <location>
        <begin position="7"/>
        <end position="17"/>
    </location>
</feature>
<dbReference type="EMBL" id="KQ979592">
    <property type="protein sequence ID" value="KYN20576.1"/>
    <property type="molecule type" value="Genomic_DNA"/>
</dbReference>
<evidence type="ECO:0000313" key="2">
    <source>
        <dbReference type="EMBL" id="KYN20576.1"/>
    </source>
</evidence>
<evidence type="ECO:0000313" key="3">
    <source>
        <dbReference type="Proteomes" id="UP000078492"/>
    </source>
</evidence>
<keyword evidence="3" id="KW-1185">Reference proteome</keyword>
<evidence type="ECO:0000256" key="1">
    <source>
        <dbReference type="SAM" id="MobiDB-lite"/>
    </source>
</evidence>
<organism evidence="2 3">
    <name type="scientific">Trachymyrmex cornetzi</name>
    <dbReference type="NCBI Taxonomy" id="471704"/>
    <lineage>
        <taxon>Eukaryota</taxon>
        <taxon>Metazoa</taxon>
        <taxon>Ecdysozoa</taxon>
        <taxon>Arthropoda</taxon>
        <taxon>Hexapoda</taxon>
        <taxon>Insecta</taxon>
        <taxon>Pterygota</taxon>
        <taxon>Neoptera</taxon>
        <taxon>Endopterygota</taxon>
        <taxon>Hymenoptera</taxon>
        <taxon>Apocrita</taxon>
        <taxon>Aculeata</taxon>
        <taxon>Formicoidea</taxon>
        <taxon>Formicidae</taxon>
        <taxon>Myrmicinae</taxon>
        <taxon>Trachymyrmex</taxon>
    </lineage>
</organism>
<protein>
    <submittedName>
        <fullName evidence="2">Uncharacterized protein</fullName>
    </submittedName>
</protein>
<proteinExistence type="predicted"/>
<gene>
    <name evidence="2" type="ORF">ALC57_07065</name>
</gene>
<name>A0A195E659_9HYME</name>